<reference evidence="5 6" key="1">
    <citation type="journal article" date="2019" name="Int. J. Syst. Evol. Microbiol.">
        <title>The Global Catalogue of Microorganisms (GCM) 10K type strain sequencing project: providing services to taxonomists for standard genome sequencing and annotation.</title>
        <authorList>
            <consortium name="The Broad Institute Genomics Platform"/>
            <consortium name="The Broad Institute Genome Sequencing Center for Infectious Disease"/>
            <person name="Wu L."/>
            <person name="Ma J."/>
        </authorList>
    </citation>
    <scope>NUCLEOTIDE SEQUENCE [LARGE SCALE GENOMIC DNA]</scope>
    <source>
        <strain evidence="5 6">JCM 12398</strain>
    </source>
</reference>
<dbReference type="SMART" id="SM00345">
    <property type="entry name" value="HTH_GNTR"/>
    <property type="match status" value="1"/>
</dbReference>
<evidence type="ECO:0000259" key="4">
    <source>
        <dbReference type="PROSITE" id="PS50949"/>
    </source>
</evidence>
<dbReference type="Pfam" id="PF00392">
    <property type="entry name" value="GntR"/>
    <property type="match status" value="1"/>
</dbReference>
<dbReference type="InterPro" id="IPR000524">
    <property type="entry name" value="Tscrpt_reg_HTH_GntR"/>
</dbReference>
<keyword evidence="3" id="KW-0804">Transcription</keyword>
<dbReference type="SUPFAM" id="SSF46785">
    <property type="entry name" value="Winged helix' DNA-binding domain"/>
    <property type="match status" value="1"/>
</dbReference>
<dbReference type="RefSeq" id="WP_343919647.1">
    <property type="nucleotide sequence ID" value="NZ_BAAAKK010000005.1"/>
</dbReference>
<evidence type="ECO:0000256" key="1">
    <source>
        <dbReference type="ARBA" id="ARBA00023015"/>
    </source>
</evidence>
<dbReference type="PANTHER" id="PTHR38445:SF6">
    <property type="entry name" value="GNTR-FAMILY TRANSCRIPTIONAL REGULATOR"/>
    <property type="match status" value="1"/>
</dbReference>
<sequence>MQFDSAQPIWLQLVDEFSRRIAAGEWRAGARISPVRELASELTVNPNTVQRAFAELERDGVVRSERTAGRFVTDDAAQILSLRRRLAAAAADDFARRSLGVGLSLSDAQTLLAERWNHDHDRTEGSVRAAG</sequence>
<dbReference type="InterPro" id="IPR036388">
    <property type="entry name" value="WH-like_DNA-bd_sf"/>
</dbReference>
<evidence type="ECO:0000256" key="2">
    <source>
        <dbReference type="ARBA" id="ARBA00023125"/>
    </source>
</evidence>
<organism evidence="5 6">
    <name type="scientific">Agrococcus citreus</name>
    <dbReference type="NCBI Taxonomy" id="84643"/>
    <lineage>
        <taxon>Bacteria</taxon>
        <taxon>Bacillati</taxon>
        <taxon>Actinomycetota</taxon>
        <taxon>Actinomycetes</taxon>
        <taxon>Micrococcales</taxon>
        <taxon>Microbacteriaceae</taxon>
        <taxon>Agrococcus</taxon>
    </lineage>
</organism>
<keyword evidence="1" id="KW-0805">Transcription regulation</keyword>
<dbReference type="EMBL" id="BAAAKK010000005">
    <property type="protein sequence ID" value="GAA1423665.1"/>
    <property type="molecule type" value="Genomic_DNA"/>
</dbReference>
<accession>A0ABN1YVJ1</accession>
<keyword evidence="6" id="KW-1185">Reference proteome</keyword>
<evidence type="ECO:0000313" key="6">
    <source>
        <dbReference type="Proteomes" id="UP001501266"/>
    </source>
</evidence>
<protein>
    <recommendedName>
        <fullName evidence="4">HTH gntR-type domain-containing protein</fullName>
    </recommendedName>
</protein>
<dbReference type="PANTHER" id="PTHR38445">
    <property type="entry name" value="HTH-TYPE TRANSCRIPTIONAL REPRESSOR YTRA"/>
    <property type="match status" value="1"/>
</dbReference>
<comment type="caution">
    <text evidence="5">The sequence shown here is derived from an EMBL/GenBank/DDBJ whole genome shotgun (WGS) entry which is preliminary data.</text>
</comment>
<dbReference type="InterPro" id="IPR036390">
    <property type="entry name" value="WH_DNA-bd_sf"/>
</dbReference>
<keyword evidence="2" id="KW-0238">DNA-binding</keyword>
<evidence type="ECO:0000313" key="5">
    <source>
        <dbReference type="EMBL" id="GAA1423665.1"/>
    </source>
</evidence>
<proteinExistence type="predicted"/>
<dbReference type="Gene3D" id="1.10.10.10">
    <property type="entry name" value="Winged helix-like DNA-binding domain superfamily/Winged helix DNA-binding domain"/>
    <property type="match status" value="1"/>
</dbReference>
<name>A0ABN1YVJ1_9MICO</name>
<dbReference type="PROSITE" id="PS50949">
    <property type="entry name" value="HTH_GNTR"/>
    <property type="match status" value="1"/>
</dbReference>
<evidence type="ECO:0000256" key="3">
    <source>
        <dbReference type="ARBA" id="ARBA00023163"/>
    </source>
</evidence>
<feature type="domain" description="HTH gntR-type" evidence="4">
    <location>
        <begin position="7"/>
        <end position="75"/>
    </location>
</feature>
<gene>
    <name evidence="5" type="ORF">GCM10009640_18270</name>
</gene>
<dbReference type="CDD" id="cd07377">
    <property type="entry name" value="WHTH_GntR"/>
    <property type="match status" value="1"/>
</dbReference>
<dbReference type="Proteomes" id="UP001501266">
    <property type="component" value="Unassembled WGS sequence"/>
</dbReference>